<dbReference type="Pfam" id="PF13174">
    <property type="entry name" value="TPR_6"/>
    <property type="match status" value="1"/>
</dbReference>
<reference evidence="6" key="1">
    <citation type="journal article" date="2022" name="Cell">
        <title>Design, construction, and in vivo augmentation of a complex gut microbiome.</title>
        <authorList>
            <person name="Cheng A.G."/>
            <person name="Ho P.Y."/>
            <person name="Aranda-Diaz A."/>
            <person name="Jain S."/>
            <person name="Yu F.B."/>
            <person name="Meng X."/>
            <person name="Wang M."/>
            <person name="Iakiviak M."/>
            <person name="Nagashima K."/>
            <person name="Zhao A."/>
            <person name="Murugkar P."/>
            <person name="Patil A."/>
            <person name="Atabakhsh K."/>
            <person name="Weakley A."/>
            <person name="Yan J."/>
            <person name="Brumbaugh A.R."/>
            <person name="Higginbottom S."/>
            <person name="Dimas A."/>
            <person name="Shiver A.L."/>
            <person name="Deutschbauer A."/>
            <person name="Neff N."/>
            <person name="Sonnenburg J.L."/>
            <person name="Huang K.C."/>
            <person name="Fischbach M.A."/>
        </authorList>
    </citation>
    <scope>NUCLEOTIDE SEQUENCE</scope>
    <source>
        <strain evidence="6">DSM 19829</strain>
    </source>
</reference>
<evidence type="ECO:0000313" key="6">
    <source>
        <dbReference type="EMBL" id="UWP60543.1"/>
    </source>
</evidence>
<dbReference type="InterPro" id="IPR019734">
    <property type="entry name" value="TPR_rpt"/>
</dbReference>
<dbReference type="PROSITE" id="PS51257">
    <property type="entry name" value="PROKAR_LIPOPROTEIN"/>
    <property type="match status" value="1"/>
</dbReference>
<dbReference type="SUPFAM" id="SSF48452">
    <property type="entry name" value="TPR-like"/>
    <property type="match status" value="2"/>
</dbReference>
<dbReference type="SMART" id="SM00028">
    <property type="entry name" value="TPR"/>
    <property type="match status" value="6"/>
</dbReference>
<organism evidence="6 7">
    <name type="scientific">Ruminococcus gauvreauii</name>
    <dbReference type="NCBI Taxonomy" id="438033"/>
    <lineage>
        <taxon>Bacteria</taxon>
        <taxon>Bacillati</taxon>
        <taxon>Bacillota</taxon>
        <taxon>Clostridia</taxon>
        <taxon>Eubacteriales</taxon>
        <taxon>Oscillospiraceae</taxon>
        <taxon>Ruminococcus</taxon>
    </lineage>
</organism>
<keyword evidence="4" id="KW-0175">Coiled coil</keyword>
<feature type="repeat" description="TPR" evidence="3">
    <location>
        <begin position="58"/>
        <end position="91"/>
    </location>
</feature>
<feature type="repeat" description="TPR" evidence="3">
    <location>
        <begin position="97"/>
        <end position="130"/>
    </location>
</feature>
<sequence>MRKMYLVFAACLVILTAGCGSSENDEYYEDGIACMEKSEYEEAVTLMNQAIEQEERLPEAYRALGISQYELGDNAAAIAAFSRSLNSLENTNVEFEKDVMYYLALARKDYGEYEKAAEVYTEVLKLEKDPETYFLRGSVYLELDDQERAKNDFDSAVKDSRDYGMYLKIYQAYADKSDTVTGESYLQRALELKPKEASDYYNRGRIYYELKDYESARGELTEAINEGDADAVLLLGKVYLAVDDAASARGLYQDYLKEEKNQSRAYNGLAMCDIFEKNYDNALNNIKKGLECEDAAETQSLLFNEIVVYEYMLDFETAKSKMAEYLEKYPDDMTAVRENEFLKSR</sequence>
<feature type="repeat" description="TPR" evidence="3">
    <location>
        <begin position="197"/>
        <end position="230"/>
    </location>
</feature>
<feature type="signal peptide" evidence="5">
    <location>
        <begin position="1"/>
        <end position="19"/>
    </location>
</feature>
<dbReference type="Pfam" id="PF13414">
    <property type="entry name" value="TPR_11"/>
    <property type="match status" value="1"/>
</dbReference>
<keyword evidence="2 3" id="KW-0802">TPR repeat</keyword>
<dbReference type="PANTHER" id="PTHR44858:SF1">
    <property type="entry name" value="UDP-N-ACETYLGLUCOSAMINE--PEPTIDE N-ACETYLGLUCOSAMINYLTRANSFERASE SPINDLY-RELATED"/>
    <property type="match status" value="1"/>
</dbReference>
<dbReference type="Gene3D" id="1.25.40.10">
    <property type="entry name" value="Tetratricopeptide repeat domain"/>
    <property type="match status" value="4"/>
</dbReference>
<dbReference type="EMBL" id="CP102290">
    <property type="protein sequence ID" value="UWP60543.1"/>
    <property type="molecule type" value="Genomic_DNA"/>
</dbReference>
<keyword evidence="7" id="KW-1185">Reference proteome</keyword>
<dbReference type="PANTHER" id="PTHR44858">
    <property type="entry name" value="TETRATRICOPEPTIDE REPEAT PROTEIN 6"/>
    <property type="match status" value="1"/>
</dbReference>
<dbReference type="InterPro" id="IPR011990">
    <property type="entry name" value="TPR-like_helical_dom_sf"/>
</dbReference>
<evidence type="ECO:0000313" key="7">
    <source>
        <dbReference type="Proteomes" id="UP001060164"/>
    </source>
</evidence>
<dbReference type="RefSeq" id="WP_028529704.1">
    <property type="nucleotide sequence ID" value="NZ_CABLBR010000031.1"/>
</dbReference>
<gene>
    <name evidence="6" type="ORF">NQ502_05765</name>
</gene>
<evidence type="ECO:0000256" key="2">
    <source>
        <dbReference type="ARBA" id="ARBA00022803"/>
    </source>
</evidence>
<keyword evidence="5" id="KW-0732">Signal</keyword>
<keyword evidence="1" id="KW-0677">Repeat</keyword>
<dbReference type="Pfam" id="PF13181">
    <property type="entry name" value="TPR_8"/>
    <property type="match status" value="1"/>
</dbReference>
<feature type="chain" id="PRO_5047508973" evidence="5">
    <location>
        <begin position="20"/>
        <end position="345"/>
    </location>
</feature>
<dbReference type="PROSITE" id="PS50005">
    <property type="entry name" value="TPR"/>
    <property type="match status" value="3"/>
</dbReference>
<evidence type="ECO:0000256" key="1">
    <source>
        <dbReference type="ARBA" id="ARBA00022737"/>
    </source>
</evidence>
<dbReference type="InterPro" id="IPR050498">
    <property type="entry name" value="Ycf3"/>
</dbReference>
<dbReference type="Pfam" id="PF13432">
    <property type="entry name" value="TPR_16"/>
    <property type="match status" value="1"/>
</dbReference>
<dbReference type="Proteomes" id="UP001060164">
    <property type="component" value="Chromosome"/>
</dbReference>
<proteinExistence type="predicted"/>
<protein>
    <submittedName>
        <fullName evidence="6">Tetratricopeptide repeat protein</fullName>
    </submittedName>
</protein>
<accession>A0ABY5VM24</accession>
<feature type="coiled-coil region" evidence="4">
    <location>
        <begin position="37"/>
        <end position="98"/>
    </location>
</feature>
<name>A0ABY5VM24_9FIRM</name>
<evidence type="ECO:0000256" key="5">
    <source>
        <dbReference type="SAM" id="SignalP"/>
    </source>
</evidence>
<evidence type="ECO:0000256" key="4">
    <source>
        <dbReference type="SAM" id="Coils"/>
    </source>
</evidence>
<evidence type="ECO:0000256" key="3">
    <source>
        <dbReference type="PROSITE-ProRule" id="PRU00339"/>
    </source>
</evidence>